<dbReference type="InterPro" id="IPR050583">
    <property type="entry name" value="Mycobacterial_A85_antigen"/>
</dbReference>
<evidence type="ECO:0000313" key="3">
    <source>
        <dbReference type="Proteomes" id="UP000886722"/>
    </source>
</evidence>
<dbReference type="AlphaFoldDB" id="A0A9D1KED2"/>
<comment type="caution">
    <text evidence="2">The sequence shown here is derived from an EMBL/GenBank/DDBJ whole genome shotgun (WGS) entry which is preliminary data.</text>
</comment>
<sequence length="268" mass="30737">MKQILTLTFLLFALCAPAKIVKKNVPSHKMNRSIPCVIILPDNYDKKAAYPVIYLLHGYGGDQNSWITIKPALNDIAARDSLIFVCPDGESSWYWDSPTDPQSQFETFVSQELTTYIDKHYATRDNRKGRAITGFSMGGHGGLWLSMRHPDIFGAGGSISGGVDIRPFPENWKMKEQLGSYDEYPERWNEYTVINQLDSLSDKQLHIVIDCGYGDFFYKVNQQLHNELLKRGIPHDYYNHPGRHTIEYCGNAIDYQIVFFNKYFDSSK</sequence>
<name>A0A9D1KED2_9BACT</name>
<dbReference type="GO" id="GO:0016747">
    <property type="term" value="F:acyltransferase activity, transferring groups other than amino-acyl groups"/>
    <property type="evidence" value="ECO:0007669"/>
    <property type="project" value="TreeGrafter"/>
</dbReference>
<dbReference type="PANTHER" id="PTHR48098">
    <property type="entry name" value="ENTEROCHELIN ESTERASE-RELATED"/>
    <property type="match status" value="1"/>
</dbReference>
<reference evidence="2" key="2">
    <citation type="journal article" date="2021" name="PeerJ">
        <title>Extensive microbial diversity within the chicken gut microbiome revealed by metagenomics and culture.</title>
        <authorList>
            <person name="Gilroy R."/>
            <person name="Ravi A."/>
            <person name="Getino M."/>
            <person name="Pursley I."/>
            <person name="Horton D.L."/>
            <person name="Alikhan N.F."/>
            <person name="Baker D."/>
            <person name="Gharbi K."/>
            <person name="Hall N."/>
            <person name="Watson M."/>
            <person name="Adriaenssens E.M."/>
            <person name="Foster-Nyarko E."/>
            <person name="Jarju S."/>
            <person name="Secka A."/>
            <person name="Antonio M."/>
            <person name="Oren A."/>
            <person name="Chaudhuri R.R."/>
            <person name="La Ragione R."/>
            <person name="Hildebrand F."/>
            <person name="Pallen M.J."/>
        </authorList>
    </citation>
    <scope>NUCLEOTIDE SEQUENCE</scope>
    <source>
        <strain evidence="2">21143</strain>
    </source>
</reference>
<dbReference type="Proteomes" id="UP000886722">
    <property type="component" value="Unassembled WGS sequence"/>
</dbReference>
<proteinExistence type="predicted"/>
<feature type="chain" id="PRO_5039432518" evidence="1">
    <location>
        <begin position="19"/>
        <end position="268"/>
    </location>
</feature>
<gene>
    <name evidence="2" type="ORF">IAD06_04835</name>
</gene>
<dbReference type="EMBL" id="DVKT01000036">
    <property type="protein sequence ID" value="HIT39342.1"/>
    <property type="molecule type" value="Genomic_DNA"/>
</dbReference>
<keyword evidence="1" id="KW-0732">Signal</keyword>
<dbReference type="SUPFAM" id="SSF53474">
    <property type="entry name" value="alpha/beta-Hydrolases"/>
    <property type="match status" value="1"/>
</dbReference>
<dbReference type="PANTHER" id="PTHR48098:SF1">
    <property type="entry name" value="DIACYLGLYCEROL ACYLTRANSFERASE_MYCOLYLTRANSFERASE AG85A"/>
    <property type="match status" value="1"/>
</dbReference>
<dbReference type="Gene3D" id="3.40.50.1820">
    <property type="entry name" value="alpha/beta hydrolase"/>
    <property type="match status" value="1"/>
</dbReference>
<feature type="signal peptide" evidence="1">
    <location>
        <begin position="1"/>
        <end position="18"/>
    </location>
</feature>
<organism evidence="2 3">
    <name type="scientific">Candidatus Caccoplasma intestinavium</name>
    <dbReference type="NCBI Taxonomy" id="2840716"/>
    <lineage>
        <taxon>Bacteria</taxon>
        <taxon>Pseudomonadati</taxon>
        <taxon>Bacteroidota</taxon>
        <taxon>Bacteroidia</taxon>
        <taxon>Bacteroidales</taxon>
        <taxon>Bacteroidaceae</taxon>
        <taxon>Bacteroidaceae incertae sedis</taxon>
        <taxon>Candidatus Caccoplasma</taxon>
    </lineage>
</organism>
<protein>
    <submittedName>
        <fullName evidence="2">Esterase family protein</fullName>
    </submittedName>
</protein>
<evidence type="ECO:0000313" key="2">
    <source>
        <dbReference type="EMBL" id="HIT39342.1"/>
    </source>
</evidence>
<dbReference type="InterPro" id="IPR029058">
    <property type="entry name" value="AB_hydrolase_fold"/>
</dbReference>
<accession>A0A9D1KED2</accession>
<evidence type="ECO:0000256" key="1">
    <source>
        <dbReference type="SAM" id="SignalP"/>
    </source>
</evidence>
<reference evidence="2" key="1">
    <citation type="submission" date="2020-10" db="EMBL/GenBank/DDBJ databases">
        <authorList>
            <person name="Gilroy R."/>
        </authorList>
    </citation>
    <scope>NUCLEOTIDE SEQUENCE</scope>
    <source>
        <strain evidence="2">21143</strain>
    </source>
</reference>
<dbReference type="Pfam" id="PF00756">
    <property type="entry name" value="Esterase"/>
    <property type="match status" value="1"/>
</dbReference>
<dbReference type="InterPro" id="IPR000801">
    <property type="entry name" value="Esterase-like"/>
</dbReference>